<dbReference type="Proteomes" id="UP000790709">
    <property type="component" value="Unassembled WGS sequence"/>
</dbReference>
<organism evidence="1 2">
    <name type="scientific">Leucogyrophana mollusca</name>
    <dbReference type="NCBI Taxonomy" id="85980"/>
    <lineage>
        <taxon>Eukaryota</taxon>
        <taxon>Fungi</taxon>
        <taxon>Dikarya</taxon>
        <taxon>Basidiomycota</taxon>
        <taxon>Agaricomycotina</taxon>
        <taxon>Agaricomycetes</taxon>
        <taxon>Agaricomycetidae</taxon>
        <taxon>Boletales</taxon>
        <taxon>Boletales incertae sedis</taxon>
        <taxon>Leucogyrophana</taxon>
    </lineage>
</organism>
<reference evidence="1" key="1">
    <citation type="journal article" date="2021" name="New Phytol.">
        <title>Evolutionary innovations through gain and loss of genes in the ectomycorrhizal Boletales.</title>
        <authorList>
            <person name="Wu G."/>
            <person name="Miyauchi S."/>
            <person name="Morin E."/>
            <person name="Kuo A."/>
            <person name="Drula E."/>
            <person name="Varga T."/>
            <person name="Kohler A."/>
            <person name="Feng B."/>
            <person name="Cao Y."/>
            <person name="Lipzen A."/>
            <person name="Daum C."/>
            <person name="Hundley H."/>
            <person name="Pangilinan J."/>
            <person name="Johnson J."/>
            <person name="Barry K."/>
            <person name="LaButti K."/>
            <person name="Ng V."/>
            <person name="Ahrendt S."/>
            <person name="Min B."/>
            <person name="Choi I.G."/>
            <person name="Park H."/>
            <person name="Plett J.M."/>
            <person name="Magnuson J."/>
            <person name="Spatafora J.W."/>
            <person name="Nagy L.G."/>
            <person name="Henrissat B."/>
            <person name="Grigoriev I.V."/>
            <person name="Yang Z.L."/>
            <person name="Xu J."/>
            <person name="Martin F.M."/>
        </authorList>
    </citation>
    <scope>NUCLEOTIDE SEQUENCE</scope>
    <source>
        <strain evidence="1">KUC20120723A-06</strain>
    </source>
</reference>
<keyword evidence="2" id="KW-1185">Reference proteome</keyword>
<evidence type="ECO:0000313" key="1">
    <source>
        <dbReference type="EMBL" id="KAH7919939.1"/>
    </source>
</evidence>
<sequence>MWCVVFPLCISLFPSNDAQALSGSLHSGVLPLAHNADTDSAPGSSSSSNILNKPEHILSFVKQALEPAITGLRIVPQEEVQYEDNDSDDEEPGNLAGAHRPWTARQPRLPSIFCWPPPKQTRGYRHAMLQFSTPYFHR</sequence>
<proteinExistence type="predicted"/>
<accession>A0ACB8B3U5</accession>
<dbReference type="EMBL" id="MU266617">
    <property type="protein sequence ID" value="KAH7919939.1"/>
    <property type="molecule type" value="Genomic_DNA"/>
</dbReference>
<comment type="caution">
    <text evidence="1">The sequence shown here is derived from an EMBL/GenBank/DDBJ whole genome shotgun (WGS) entry which is preliminary data.</text>
</comment>
<protein>
    <submittedName>
        <fullName evidence="1">Uncharacterized protein</fullName>
    </submittedName>
</protein>
<name>A0ACB8B3U5_9AGAM</name>
<gene>
    <name evidence="1" type="ORF">BV22DRAFT_836343</name>
</gene>
<evidence type="ECO:0000313" key="2">
    <source>
        <dbReference type="Proteomes" id="UP000790709"/>
    </source>
</evidence>